<comment type="caution">
    <text evidence="1">The sequence shown here is derived from an EMBL/GenBank/DDBJ whole genome shotgun (WGS) entry which is preliminary data.</text>
</comment>
<dbReference type="Proteomes" id="UP001234880">
    <property type="component" value="Unassembled WGS sequence"/>
</dbReference>
<dbReference type="EMBL" id="JAURUE010000001">
    <property type="protein sequence ID" value="MDP9611686.1"/>
    <property type="molecule type" value="Genomic_DNA"/>
</dbReference>
<gene>
    <name evidence="1" type="ORF">JOF35_003963</name>
</gene>
<evidence type="ECO:0000313" key="1">
    <source>
        <dbReference type="EMBL" id="MDP9611686.1"/>
    </source>
</evidence>
<name>A0ABT9KTB3_9ACTN</name>
<accession>A0ABT9KTB3</accession>
<evidence type="ECO:0000313" key="2">
    <source>
        <dbReference type="Proteomes" id="UP001234880"/>
    </source>
</evidence>
<organism evidence="1 2">
    <name type="scientific">Streptomyces demainii</name>
    <dbReference type="NCBI Taxonomy" id="588122"/>
    <lineage>
        <taxon>Bacteria</taxon>
        <taxon>Bacillati</taxon>
        <taxon>Actinomycetota</taxon>
        <taxon>Actinomycetes</taxon>
        <taxon>Kitasatosporales</taxon>
        <taxon>Streptomycetaceae</taxon>
        <taxon>Streptomyces</taxon>
    </lineage>
</organism>
<sequence>MDASGYRDLADRLKAYGLLIVAKGAQLSVANPLGTDLVEEIASKGGRYVTTSGYELGERDDEGGTALRLAFLLGACPGGAV</sequence>
<keyword evidence="2" id="KW-1185">Reference proteome</keyword>
<proteinExistence type="predicted"/>
<protein>
    <submittedName>
        <fullName evidence="1">Uncharacterized protein</fullName>
    </submittedName>
</protein>
<reference evidence="1 2" key="1">
    <citation type="submission" date="2023-07" db="EMBL/GenBank/DDBJ databases">
        <title>Sequencing the genomes of 1000 actinobacteria strains.</title>
        <authorList>
            <person name="Klenk H.-P."/>
        </authorList>
    </citation>
    <scope>NUCLEOTIDE SEQUENCE [LARGE SCALE GENOMIC DNA]</scope>
    <source>
        <strain evidence="1 2">DSM 41600</strain>
    </source>
</reference>
<dbReference type="RefSeq" id="WP_307110892.1">
    <property type="nucleotide sequence ID" value="NZ_JAURUE010000001.1"/>
</dbReference>